<dbReference type="EMBL" id="KL893807">
    <property type="protein sequence ID" value="KGL81229.1"/>
    <property type="molecule type" value="Genomic_DNA"/>
</dbReference>
<protein>
    <submittedName>
        <fullName evidence="1">Uncharacterized protein</fullName>
    </submittedName>
</protein>
<reference evidence="1 2" key="1">
    <citation type="submission" date="2014-06" db="EMBL/GenBank/DDBJ databases">
        <title>Genome evolution of avian class.</title>
        <authorList>
            <person name="Zhang G."/>
            <person name="Li C."/>
        </authorList>
    </citation>
    <scope>NUCLEOTIDE SEQUENCE [LARGE SCALE GENOMIC DNA]</scope>
    <source>
        <strain evidence="1">BGI_N309</strain>
    </source>
</reference>
<evidence type="ECO:0000313" key="2">
    <source>
        <dbReference type="Proteomes" id="UP000053641"/>
    </source>
</evidence>
<organism evidence="1 2">
    <name type="scientific">Tinamus guttatus</name>
    <name type="common">White-throated tinamou</name>
    <dbReference type="NCBI Taxonomy" id="94827"/>
    <lineage>
        <taxon>Eukaryota</taxon>
        <taxon>Metazoa</taxon>
        <taxon>Chordata</taxon>
        <taxon>Craniata</taxon>
        <taxon>Vertebrata</taxon>
        <taxon>Euteleostomi</taxon>
        <taxon>Archelosauria</taxon>
        <taxon>Archosauria</taxon>
        <taxon>Dinosauria</taxon>
        <taxon>Saurischia</taxon>
        <taxon>Theropoda</taxon>
        <taxon>Coelurosauria</taxon>
        <taxon>Aves</taxon>
        <taxon>Palaeognathae</taxon>
        <taxon>Tinamiformes</taxon>
        <taxon>Tinamidae</taxon>
        <taxon>Tinamus</taxon>
    </lineage>
</organism>
<feature type="non-terminal residue" evidence="1">
    <location>
        <position position="239"/>
    </location>
</feature>
<proteinExistence type="predicted"/>
<feature type="non-terminal residue" evidence="1">
    <location>
        <position position="1"/>
    </location>
</feature>
<accession>A0A099ZFS5</accession>
<dbReference type="Proteomes" id="UP000053641">
    <property type="component" value="Unassembled WGS sequence"/>
</dbReference>
<keyword evidence="2" id="KW-1185">Reference proteome</keyword>
<evidence type="ECO:0000313" key="1">
    <source>
        <dbReference type="EMBL" id="KGL81229.1"/>
    </source>
</evidence>
<sequence length="239" mass="27815">RDLDRLDNWAVKNLMQFNKANCKVLHLGRNNPRHQNRLGTDLLESSSAEKDLGVMMDKLTMRQQCALVAKKANGILGCIKKSISSRLREVILPLYSALVRPHLEYCVQFWASQDKRDVELLERVQRRATRMIRDLEHLLYEERLRELGLLSLEKRRLRGDHVYKYLKGGSEEDGAGLFSVVATDRTRGNGHKPKHQKFHMNLRKKILTVRVTEPWNRLPREVVESPSLEIFKTRLDAVL</sequence>
<dbReference type="PRINTS" id="PR01345">
    <property type="entry name" value="CERVTRCPTASE"/>
</dbReference>
<dbReference type="AlphaFoldDB" id="A0A099ZFS5"/>
<dbReference type="PANTHER" id="PTHR33332">
    <property type="entry name" value="REVERSE TRANSCRIPTASE DOMAIN-CONTAINING PROTEIN"/>
    <property type="match status" value="1"/>
</dbReference>
<gene>
    <name evidence="1" type="ORF">N309_07923</name>
</gene>
<name>A0A099ZFS5_TINGU</name>
<dbReference type="STRING" id="94827.A0A099ZFS5"/>